<dbReference type="GeneID" id="97552578"/>
<evidence type="ECO:0000313" key="6">
    <source>
        <dbReference type="Proteomes" id="UP000076796"/>
    </source>
</evidence>
<keyword evidence="2" id="KW-0560">Oxidoreductase</keyword>
<dbReference type="GO" id="GO:0016616">
    <property type="term" value="F:oxidoreductase activity, acting on the CH-OH group of donors, NAD or NADP as acceptor"/>
    <property type="evidence" value="ECO:0007669"/>
    <property type="project" value="UniProtKB-ARBA"/>
</dbReference>
<reference evidence="5" key="1">
    <citation type="journal article" date="2016" name="Genome Announc.">
        <title>Draft genomes of two strains of Paenibacillus glucanolyticus with capability to degrade lignocellulose.</title>
        <authorList>
            <person name="Mathews S.L."/>
            <person name="Pawlak J."/>
            <person name="Grunden A.M."/>
        </authorList>
    </citation>
    <scope>NUCLEOTIDE SEQUENCE [LARGE SCALE GENOMIC DNA]</scope>
    <source>
        <strain evidence="5">SLM1</strain>
    </source>
</reference>
<dbReference type="OrthoDB" id="9803333at2"/>
<dbReference type="NCBIfam" id="NF006132">
    <property type="entry name" value="PRK08277.1"/>
    <property type="match status" value="1"/>
</dbReference>
<dbReference type="EMBL" id="LWMH01000001">
    <property type="protein sequence ID" value="KZS46023.1"/>
    <property type="molecule type" value="Genomic_DNA"/>
</dbReference>
<dbReference type="InterPro" id="IPR020904">
    <property type="entry name" value="Sc_DH/Rdtase_CS"/>
</dbReference>
<dbReference type="PANTHER" id="PTHR42760">
    <property type="entry name" value="SHORT-CHAIN DEHYDROGENASES/REDUCTASES FAMILY MEMBER"/>
    <property type="match status" value="1"/>
</dbReference>
<evidence type="ECO:0000256" key="3">
    <source>
        <dbReference type="RuleBase" id="RU000363"/>
    </source>
</evidence>
<keyword evidence="6" id="KW-1185">Reference proteome</keyword>
<dbReference type="RefSeq" id="WP_063478104.1">
    <property type="nucleotide sequence ID" value="NZ_CP147845.1"/>
</dbReference>
<dbReference type="FunFam" id="3.40.50.720:FF:000240">
    <property type="entry name" value="SDR family oxidoreductase"/>
    <property type="match status" value="1"/>
</dbReference>
<protein>
    <submittedName>
        <fullName evidence="5">D-mannonate oxidoreductase</fullName>
    </submittedName>
</protein>
<evidence type="ECO:0000256" key="2">
    <source>
        <dbReference type="ARBA" id="ARBA00023002"/>
    </source>
</evidence>
<dbReference type="STRING" id="59843.A3958_08390"/>
<dbReference type="GO" id="GO:0005975">
    <property type="term" value="P:carbohydrate metabolic process"/>
    <property type="evidence" value="ECO:0007669"/>
    <property type="project" value="UniProtKB-ARBA"/>
</dbReference>
<dbReference type="InterPro" id="IPR002347">
    <property type="entry name" value="SDR_fam"/>
</dbReference>
<sequence length="313" mass="32785">MSEVHIHVAGASGPGSGEAIPEDTPQNTPSLPLHPSLKGKTVVITGGSGVLCRAMALELGRQGAKVAVLNRTASKGQQVADEIIAAGGAAIAVPCDVTDVESVREAEKAVREAYSPCDILINGAGGNRKDANTTHEIYRPEDAGAPDPEVTTFFGLSVPGFRSVFDLNFIGTLIPTQIFAEGMLGRPGAVVLNVSSMSAPSPMTKVPAYSAAKAAINNFTQWLSVHLAESGIRVNAIAPGFFLTEQNRNLLTHSDGSLTERSHKIISHTPMRRFGVPEDLLGTLLWLVDDQTSGFVTGTVIPVDGGFMAYSGV</sequence>
<comment type="similarity">
    <text evidence="1 3">Belongs to the short-chain dehydrogenases/reductases (SDR) family.</text>
</comment>
<evidence type="ECO:0000256" key="1">
    <source>
        <dbReference type="ARBA" id="ARBA00006484"/>
    </source>
</evidence>
<organism evidence="5 6">
    <name type="scientific">Paenibacillus glucanolyticus</name>
    <dbReference type="NCBI Taxonomy" id="59843"/>
    <lineage>
        <taxon>Bacteria</taxon>
        <taxon>Bacillati</taxon>
        <taxon>Bacillota</taxon>
        <taxon>Bacilli</taxon>
        <taxon>Bacillales</taxon>
        <taxon>Paenibacillaceae</taxon>
        <taxon>Paenibacillus</taxon>
    </lineage>
</organism>
<evidence type="ECO:0000313" key="5">
    <source>
        <dbReference type="EMBL" id="KZS46023.1"/>
    </source>
</evidence>
<evidence type="ECO:0000256" key="4">
    <source>
        <dbReference type="SAM" id="MobiDB-lite"/>
    </source>
</evidence>
<dbReference type="AlphaFoldDB" id="A0A163IM34"/>
<dbReference type="PANTHER" id="PTHR42760:SF115">
    <property type="entry name" value="3-OXOACYL-[ACYL-CARRIER-PROTEIN] REDUCTASE FABG"/>
    <property type="match status" value="1"/>
</dbReference>
<dbReference type="PROSITE" id="PS00061">
    <property type="entry name" value="ADH_SHORT"/>
    <property type="match status" value="1"/>
</dbReference>
<feature type="region of interest" description="Disordered" evidence="4">
    <location>
        <begin position="1"/>
        <end position="32"/>
    </location>
</feature>
<dbReference type="InterPro" id="IPR036291">
    <property type="entry name" value="NAD(P)-bd_dom_sf"/>
</dbReference>
<accession>A0A163IM34</accession>
<gene>
    <name evidence="5" type="ORF">AWU65_08870</name>
</gene>
<dbReference type="Gene3D" id="3.40.50.720">
    <property type="entry name" value="NAD(P)-binding Rossmann-like Domain"/>
    <property type="match status" value="1"/>
</dbReference>
<comment type="caution">
    <text evidence="5">The sequence shown here is derived from an EMBL/GenBank/DDBJ whole genome shotgun (WGS) entry which is preliminary data.</text>
</comment>
<proteinExistence type="inferred from homology"/>
<dbReference type="Proteomes" id="UP000076796">
    <property type="component" value="Unassembled WGS sequence"/>
</dbReference>
<dbReference type="Pfam" id="PF00106">
    <property type="entry name" value="adh_short"/>
    <property type="match status" value="1"/>
</dbReference>
<name>A0A163IM34_9BACL</name>
<dbReference type="PRINTS" id="PR00081">
    <property type="entry name" value="GDHRDH"/>
</dbReference>
<dbReference type="SUPFAM" id="SSF51735">
    <property type="entry name" value="NAD(P)-binding Rossmann-fold domains"/>
    <property type="match status" value="1"/>
</dbReference>
<dbReference type="PRINTS" id="PR00080">
    <property type="entry name" value="SDRFAMILY"/>
</dbReference>